<dbReference type="GO" id="GO:0004930">
    <property type="term" value="F:G protein-coupled receptor activity"/>
    <property type="evidence" value="ECO:0007669"/>
    <property type="project" value="InterPro"/>
</dbReference>
<dbReference type="SUPFAM" id="SSF81321">
    <property type="entry name" value="Family A G protein-coupled receptor-like"/>
    <property type="match status" value="1"/>
</dbReference>
<comment type="caution">
    <text evidence="6">The sequence shown here is derived from an EMBL/GenBank/DDBJ whole genome shotgun (WGS) entry which is preliminary data.</text>
</comment>
<dbReference type="AlphaFoldDB" id="A0AA36H310"/>
<reference evidence="6" key="1">
    <citation type="submission" date="2023-07" db="EMBL/GenBank/DDBJ databases">
        <authorList>
            <consortium name="CYATHOMIX"/>
        </authorList>
    </citation>
    <scope>NUCLEOTIDE SEQUENCE</scope>
    <source>
        <strain evidence="6">N/A</strain>
    </source>
</reference>
<organism evidence="6 7">
    <name type="scientific">Cylicocyclus nassatus</name>
    <name type="common">Nematode worm</name>
    <dbReference type="NCBI Taxonomy" id="53992"/>
    <lineage>
        <taxon>Eukaryota</taxon>
        <taxon>Metazoa</taxon>
        <taxon>Ecdysozoa</taxon>
        <taxon>Nematoda</taxon>
        <taxon>Chromadorea</taxon>
        <taxon>Rhabditida</taxon>
        <taxon>Rhabditina</taxon>
        <taxon>Rhabditomorpha</taxon>
        <taxon>Strongyloidea</taxon>
        <taxon>Strongylidae</taxon>
        <taxon>Cylicocyclus</taxon>
    </lineage>
</organism>
<comment type="subcellular location">
    <subcellularLocation>
        <location evidence="1">Membrane</location>
    </subcellularLocation>
</comment>
<feature type="transmembrane region" description="Helical" evidence="5">
    <location>
        <begin position="184"/>
        <end position="202"/>
    </location>
</feature>
<evidence type="ECO:0000313" key="6">
    <source>
        <dbReference type="EMBL" id="CAJ0602802.1"/>
    </source>
</evidence>
<accession>A0AA36H310</accession>
<feature type="transmembrane region" description="Helical" evidence="5">
    <location>
        <begin position="27"/>
        <end position="44"/>
    </location>
</feature>
<evidence type="ECO:0000256" key="5">
    <source>
        <dbReference type="SAM" id="Phobius"/>
    </source>
</evidence>
<protein>
    <submittedName>
        <fullName evidence="6">Uncharacterized protein</fullName>
    </submittedName>
</protein>
<evidence type="ECO:0000256" key="2">
    <source>
        <dbReference type="ARBA" id="ARBA00022692"/>
    </source>
</evidence>
<dbReference type="InterPro" id="IPR000276">
    <property type="entry name" value="GPCR_Rhodpsn"/>
</dbReference>
<evidence type="ECO:0000313" key="7">
    <source>
        <dbReference type="Proteomes" id="UP001176961"/>
    </source>
</evidence>
<keyword evidence="3 5" id="KW-1133">Transmembrane helix</keyword>
<feature type="transmembrane region" description="Helical" evidence="5">
    <location>
        <begin position="103"/>
        <end position="126"/>
    </location>
</feature>
<feature type="transmembrane region" description="Helical" evidence="5">
    <location>
        <begin position="51"/>
        <end position="71"/>
    </location>
</feature>
<evidence type="ECO:0000256" key="4">
    <source>
        <dbReference type="ARBA" id="ARBA00023136"/>
    </source>
</evidence>
<gene>
    <name evidence="6" type="ORF">CYNAS_LOCUS14785</name>
</gene>
<evidence type="ECO:0000256" key="1">
    <source>
        <dbReference type="ARBA" id="ARBA00004370"/>
    </source>
</evidence>
<dbReference type="PANTHER" id="PTHR23360">
    <property type="entry name" value="G-PROTEIN COUPLED RECEPTORS FAMILY 1 PROFILE DOMAIN-CONTAINING PROTEIN-RELATED"/>
    <property type="match status" value="1"/>
</dbReference>
<dbReference type="Proteomes" id="UP001176961">
    <property type="component" value="Unassembled WGS sequence"/>
</dbReference>
<evidence type="ECO:0000256" key="3">
    <source>
        <dbReference type="ARBA" id="ARBA00022989"/>
    </source>
</evidence>
<keyword evidence="4 5" id="KW-0472">Membrane</keyword>
<dbReference type="EMBL" id="CATQJL010000305">
    <property type="protein sequence ID" value="CAJ0602802.1"/>
    <property type="molecule type" value="Genomic_DNA"/>
</dbReference>
<feature type="transmembrane region" description="Helical" evidence="5">
    <location>
        <begin position="148"/>
        <end position="172"/>
    </location>
</feature>
<dbReference type="GO" id="GO:0016020">
    <property type="term" value="C:membrane"/>
    <property type="evidence" value="ECO:0007669"/>
    <property type="project" value="UniProtKB-SubCell"/>
</dbReference>
<dbReference type="InterPro" id="IPR047130">
    <property type="entry name" value="7TM_GPCR_Srsx_nematod"/>
</dbReference>
<dbReference type="Gene3D" id="1.20.1070.10">
    <property type="entry name" value="Rhodopsin 7-helix transmembrane proteins"/>
    <property type="match status" value="1"/>
</dbReference>
<proteinExistence type="predicted"/>
<sequence length="236" mass="26267">MAQMVFSSTSEAFTLTAPPESYGNRLLISWLSFFQSLCLLFEWVGTIYTALYTPTVIRSVCFHLICIYVFVHCMQTGLLATIAVDLLISIVCPLLHRVSRNGLYVAIMSLPSTVYGLLSVALGFVLSDDNIIVMCNPPSSLQKRANEFWYGVAFAAGAVTIISYLLAYFILFHKNQQQELARRSMRSLSIILLIFLLTRYTATIGANVMNMVNADPSVVTLFQNYCIIANISGISR</sequence>
<dbReference type="Pfam" id="PF10320">
    <property type="entry name" value="7TM_GPCR_Srsx"/>
    <property type="match status" value="1"/>
</dbReference>
<name>A0AA36H310_CYLNA</name>
<feature type="transmembrane region" description="Helical" evidence="5">
    <location>
        <begin position="77"/>
        <end position="96"/>
    </location>
</feature>
<keyword evidence="2 5" id="KW-0812">Transmembrane</keyword>
<dbReference type="PANTHER" id="PTHR23360:SF37">
    <property type="entry name" value="G-PROTEIN COUPLED RECEPTORS FAMILY 1 PROFILE DOMAIN-CONTAINING PROTEIN"/>
    <property type="match status" value="1"/>
</dbReference>
<dbReference type="InterPro" id="IPR019424">
    <property type="entry name" value="7TM_GPCR_Srsx"/>
</dbReference>
<keyword evidence="7" id="KW-1185">Reference proteome</keyword>
<dbReference type="SMART" id="SM01381">
    <property type="entry name" value="7TM_GPCR_Srsx"/>
    <property type="match status" value="1"/>
</dbReference>